<evidence type="ECO:0000259" key="4">
    <source>
        <dbReference type="Pfam" id="PF01494"/>
    </source>
</evidence>
<dbReference type="Proteomes" id="UP000076532">
    <property type="component" value="Unassembled WGS sequence"/>
</dbReference>
<dbReference type="Pfam" id="PF01494">
    <property type="entry name" value="FAD_binding_3"/>
    <property type="match status" value="1"/>
</dbReference>
<proteinExistence type="predicted"/>
<name>A0A166EZC8_9AGAM</name>
<dbReference type="InterPro" id="IPR002938">
    <property type="entry name" value="FAD-bd"/>
</dbReference>
<keyword evidence="1" id="KW-0285">Flavoprotein</keyword>
<dbReference type="SUPFAM" id="SSF54373">
    <property type="entry name" value="FAD-linked reductases, C-terminal domain"/>
    <property type="match status" value="1"/>
</dbReference>
<dbReference type="PANTHER" id="PTHR46720">
    <property type="entry name" value="HYDROXYLASE, PUTATIVE (AFU_ORTHOLOGUE AFUA_3G01460)-RELATED"/>
    <property type="match status" value="1"/>
</dbReference>
<dbReference type="GO" id="GO:0071949">
    <property type="term" value="F:FAD binding"/>
    <property type="evidence" value="ECO:0007669"/>
    <property type="project" value="InterPro"/>
</dbReference>
<dbReference type="SUPFAM" id="SSF51905">
    <property type="entry name" value="FAD/NAD(P)-binding domain"/>
    <property type="match status" value="1"/>
</dbReference>
<dbReference type="AlphaFoldDB" id="A0A166EZC8"/>
<dbReference type="InterPro" id="IPR036188">
    <property type="entry name" value="FAD/NAD-bd_sf"/>
</dbReference>
<evidence type="ECO:0000313" key="5">
    <source>
        <dbReference type="EMBL" id="KZP16276.1"/>
    </source>
</evidence>
<dbReference type="GO" id="GO:0016491">
    <property type="term" value="F:oxidoreductase activity"/>
    <property type="evidence" value="ECO:0007669"/>
    <property type="project" value="UniProtKB-KW"/>
</dbReference>
<gene>
    <name evidence="5" type="ORF">FIBSPDRAFT_1047634</name>
</gene>
<protein>
    <submittedName>
        <fullName evidence="5">Salicylate hydroxylase</fullName>
    </submittedName>
</protein>
<dbReference type="GO" id="GO:0044550">
    <property type="term" value="P:secondary metabolite biosynthetic process"/>
    <property type="evidence" value="ECO:0007669"/>
    <property type="project" value="TreeGrafter"/>
</dbReference>
<evidence type="ECO:0000256" key="2">
    <source>
        <dbReference type="ARBA" id="ARBA00022827"/>
    </source>
</evidence>
<dbReference type="PROSITE" id="PS51257">
    <property type="entry name" value="PROKAR_LIPOPROTEIN"/>
    <property type="match status" value="1"/>
</dbReference>
<keyword evidence="2" id="KW-0274">FAD</keyword>
<sequence length="434" mass="47573">MGSNIRLRVAICGGGIGGLSCAVALSKYPHIDVDVYEAGPQVVESGPVVGVWLRSWKVLEKLGLARDLQQATGLQPSDQPVNTFNFRKSDGPQGIDFFQLVTRGGLIGFHRADFTGVLLQHLIANPNCHVYPSKQLWNYRQSTHAPIQLSFEDGTSATCDVLVGADGIKSSTRRILMREQAKRAREESRPHDLTVLMASLDPYWSGSMAYRARVDAYAGKNGYILVYPVGGEGGFLSITAFHTTPSLEHTTYVGPWIQRIDAEALMLPYANWEPEVQQLLQCAEGSSQWAIHVSKPAEIYYSGRVALIGDSAHAMEPHQGAGAGQAIEDAYFLATLLAARPPTPSAIHSALRAYDAIRRPFANGISKRNRLTGRQIMFLTVSSPESTFDWDAASKAEVAERLKVMGGTITSNWEWAWVTTVDDSLARAMRLLQD</sequence>
<organism evidence="5 6">
    <name type="scientific">Athelia psychrophila</name>
    <dbReference type="NCBI Taxonomy" id="1759441"/>
    <lineage>
        <taxon>Eukaryota</taxon>
        <taxon>Fungi</taxon>
        <taxon>Dikarya</taxon>
        <taxon>Basidiomycota</taxon>
        <taxon>Agaricomycotina</taxon>
        <taxon>Agaricomycetes</taxon>
        <taxon>Agaricomycetidae</taxon>
        <taxon>Atheliales</taxon>
        <taxon>Atheliaceae</taxon>
        <taxon>Athelia</taxon>
    </lineage>
</organism>
<evidence type="ECO:0000256" key="3">
    <source>
        <dbReference type="ARBA" id="ARBA00023002"/>
    </source>
</evidence>
<keyword evidence="3" id="KW-0560">Oxidoreductase</keyword>
<reference evidence="5 6" key="1">
    <citation type="journal article" date="2016" name="Mol. Biol. Evol.">
        <title>Comparative Genomics of Early-Diverging Mushroom-Forming Fungi Provides Insights into the Origins of Lignocellulose Decay Capabilities.</title>
        <authorList>
            <person name="Nagy L.G."/>
            <person name="Riley R."/>
            <person name="Tritt A."/>
            <person name="Adam C."/>
            <person name="Daum C."/>
            <person name="Floudas D."/>
            <person name="Sun H."/>
            <person name="Yadav J.S."/>
            <person name="Pangilinan J."/>
            <person name="Larsson K.H."/>
            <person name="Matsuura K."/>
            <person name="Barry K."/>
            <person name="Labutti K."/>
            <person name="Kuo R."/>
            <person name="Ohm R.A."/>
            <person name="Bhattacharya S.S."/>
            <person name="Shirouzu T."/>
            <person name="Yoshinaga Y."/>
            <person name="Martin F.M."/>
            <person name="Grigoriev I.V."/>
            <person name="Hibbett D.S."/>
        </authorList>
    </citation>
    <scope>NUCLEOTIDE SEQUENCE [LARGE SCALE GENOMIC DNA]</scope>
    <source>
        <strain evidence="5 6">CBS 109695</strain>
    </source>
</reference>
<dbReference type="PANTHER" id="PTHR46720:SF3">
    <property type="entry name" value="FAD-BINDING DOMAIN-CONTAINING PROTEIN-RELATED"/>
    <property type="match status" value="1"/>
</dbReference>
<evidence type="ECO:0000256" key="1">
    <source>
        <dbReference type="ARBA" id="ARBA00022630"/>
    </source>
</evidence>
<dbReference type="OrthoDB" id="417877at2759"/>
<dbReference type="STRING" id="436010.A0A166EZC8"/>
<feature type="domain" description="FAD-binding" evidence="4">
    <location>
        <begin position="7"/>
        <end position="365"/>
    </location>
</feature>
<dbReference type="InterPro" id="IPR051104">
    <property type="entry name" value="FAD_monoxygenase"/>
</dbReference>
<dbReference type="PRINTS" id="PR00420">
    <property type="entry name" value="RNGMNOXGNASE"/>
</dbReference>
<accession>A0A166EZC8</accession>
<evidence type="ECO:0000313" key="6">
    <source>
        <dbReference type="Proteomes" id="UP000076532"/>
    </source>
</evidence>
<dbReference type="EMBL" id="KV417595">
    <property type="protein sequence ID" value="KZP16276.1"/>
    <property type="molecule type" value="Genomic_DNA"/>
</dbReference>
<keyword evidence="6" id="KW-1185">Reference proteome</keyword>
<dbReference type="Gene3D" id="3.50.50.60">
    <property type="entry name" value="FAD/NAD(P)-binding domain"/>
    <property type="match status" value="1"/>
</dbReference>